<dbReference type="RefSeq" id="WP_085358504.1">
    <property type="nucleotide sequence ID" value="NZ_CP091509.1"/>
</dbReference>
<dbReference type="InterPro" id="IPR007688">
    <property type="entry name" value="Conjugal_tfr_TrbL/VirB6"/>
</dbReference>
<evidence type="ECO:0000313" key="6">
    <source>
        <dbReference type="EMBL" id="OSI23526.1"/>
    </source>
</evidence>
<accession>A0A1X3DJP0</accession>
<dbReference type="EMBL" id="MTAB01000006">
    <property type="protein sequence ID" value="OSI23526.1"/>
    <property type="molecule type" value="Genomic_DNA"/>
</dbReference>
<feature type="transmembrane region" description="Helical" evidence="5">
    <location>
        <begin position="203"/>
        <end position="224"/>
    </location>
</feature>
<keyword evidence="2 5" id="KW-0812">Transmembrane</keyword>
<keyword evidence="3 5" id="KW-1133">Transmembrane helix</keyword>
<keyword evidence="4 5" id="KW-0472">Membrane</keyword>
<evidence type="ECO:0000313" key="9">
    <source>
        <dbReference type="Proteomes" id="UP000193346"/>
    </source>
</evidence>
<comment type="caution">
    <text evidence="6">The sequence shown here is derived from an EMBL/GenBank/DDBJ whole genome shotgun (WGS) entry which is preliminary data.</text>
</comment>
<evidence type="ECO:0000256" key="1">
    <source>
        <dbReference type="ARBA" id="ARBA00004141"/>
    </source>
</evidence>
<dbReference type="GO" id="GO:0016020">
    <property type="term" value="C:membrane"/>
    <property type="evidence" value="ECO:0007669"/>
    <property type="project" value="UniProtKB-SubCell"/>
</dbReference>
<comment type="subcellular location">
    <subcellularLocation>
        <location evidence="1">Membrane</location>
        <topology evidence="1">Multi-pass membrane protein</topology>
    </subcellularLocation>
</comment>
<evidence type="ECO:0000313" key="8">
    <source>
        <dbReference type="Proteomes" id="UP000193303"/>
    </source>
</evidence>
<keyword evidence="9" id="KW-1185">Reference proteome</keyword>
<feature type="transmembrane region" description="Helical" evidence="5">
    <location>
        <begin position="27"/>
        <end position="48"/>
    </location>
</feature>
<dbReference type="EMBL" id="MTAC01000056">
    <property type="protein sequence ID" value="OSI25811.1"/>
    <property type="molecule type" value="Genomic_DNA"/>
</dbReference>
<dbReference type="OrthoDB" id="6956705at2"/>
<protein>
    <submittedName>
        <fullName evidence="6">Conjugal transfer protein TrbL</fullName>
    </submittedName>
</protein>
<dbReference type="GO" id="GO:0030255">
    <property type="term" value="P:protein secretion by the type IV secretion system"/>
    <property type="evidence" value="ECO:0007669"/>
    <property type="project" value="InterPro"/>
</dbReference>
<proteinExistence type="predicted"/>
<gene>
    <name evidence="6" type="ORF">BV912_03730</name>
    <name evidence="7" type="ORF">BV913_12170</name>
</gene>
<organism evidence="6 8">
    <name type="scientific">Neisseria dumasiana</name>
    <dbReference type="NCBI Taxonomy" id="1931275"/>
    <lineage>
        <taxon>Bacteria</taxon>
        <taxon>Pseudomonadati</taxon>
        <taxon>Pseudomonadota</taxon>
        <taxon>Betaproteobacteria</taxon>
        <taxon>Neisseriales</taxon>
        <taxon>Neisseriaceae</taxon>
        <taxon>Neisseria</taxon>
    </lineage>
</organism>
<reference evidence="8" key="2">
    <citation type="submission" date="2017-01" db="EMBL/GenBank/DDBJ databases">
        <authorList>
            <person name="Mah S.A."/>
            <person name="Swanson W.J."/>
            <person name="Moy G.W."/>
            <person name="Vacquier V.D."/>
        </authorList>
    </citation>
    <scope>NUCLEOTIDE SEQUENCE [LARGE SCALE GENOMIC DNA]</scope>
    <source>
        <strain evidence="8">124861</strain>
    </source>
</reference>
<dbReference type="Proteomes" id="UP000193346">
    <property type="component" value="Unassembled WGS sequence"/>
</dbReference>
<feature type="transmembrane region" description="Helical" evidence="5">
    <location>
        <begin position="96"/>
        <end position="118"/>
    </location>
</feature>
<dbReference type="Pfam" id="PF04610">
    <property type="entry name" value="TrbL"/>
    <property type="match status" value="1"/>
</dbReference>
<evidence type="ECO:0000256" key="4">
    <source>
        <dbReference type="ARBA" id="ARBA00023136"/>
    </source>
</evidence>
<feature type="transmembrane region" description="Helical" evidence="5">
    <location>
        <begin position="139"/>
        <end position="165"/>
    </location>
</feature>
<sequence length="326" mass="34853">MSTFFADVAKTLGADLGQNLLDKTGDFISQISPLFLSGFSLYVLLVIWDYYGQSFDTTLVDFIKKCCGWMVIISLAFAPAAYMKLAVLTYGLPDEIAGIFAGGYTVDASALDASWKLLMDLLYSISKLHEQYQWYDLGVHFGLAVKISAIILVCGALVVGLSFAFYMVAKISLALVLMIGPLFLAFMLFPATRQYAINWIGQCMNHIITCTMFVLLAKVQMTAFDKAINMALSGGVADYAAAELLPPLFLLQTIIFLVVVFNIPSIASALTGGAILSGATRHLNSLAGGMGTVGRLAGRAGGAMLSAASTRRSGGGISPMLNKRPS</sequence>
<evidence type="ECO:0000313" key="7">
    <source>
        <dbReference type="EMBL" id="OSI25811.1"/>
    </source>
</evidence>
<evidence type="ECO:0000256" key="2">
    <source>
        <dbReference type="ARBA" id="ARBA00022692"/>
    </source>
</evidence>
<reference evidence="6 9" key="1">
    <citation type="submission" date="2017-01" db="EMBL/GenBank/DDBJ databases">
        <authorList>
            <person name="Wolfgang W.J."/>
            <person name="Cole J."/>
            <person name="Wroblewski D."/>
            <person name="Mcginnis J."/>
            <person name="Musser K.A."/>
        </authorList>
    </citation>
    <scope>NUCLEOTIDE SEQUENCE</scope>
    <source>
        <strain evidence="6">124861</strain>
        <strain evidence="7 9">93087</strain>
    </source>
</reference>
<feature type="transmembrane region" description="Helical" evidence="5">
    <location>
        <begin position="69"/>
        <end position="90"/>
    </location>
</feature>
<evidence type="ECO:0000256" key="3">
    <source>
        <dbReference type="ARBA" id="ARBA00022989"/>
    </source>
</evidence>
<dbReference type="Proteomes" id="UP000193303">
    <property type="component" value="Unassembled WGS sequence"/>
</dbReference>
<name>A0A1X3DJP0_9NEIS</name>
<dbReference type="AlphaFoldDB" id="A0A1X3DJP0"/>
<feature type="transmembrane region" description="Helical" evidence="5">
    <location>
        <begin position="171"/>
        <end position="191"/>
    </location>
</feature>
<evidence type="ECO:0000256" key="5">
    <source>
        <dbReference type="SAM" id="Phobius"/>
    </source>
</evidence>